<protein>
    <submittedName>
        <fullName evidence="1">Uncharacterized protein</fullName>
    </submittedName>
</protein>
<gene>
    <name evidence="1" type="ORF">Pmgp_00231</name>
</gene>
<sequence length="172" mass="19587">MRKYEVGKLFAEEITSYPETVKFDFTQSGPVLLVFFAGPTPKEIESVKSGRFEAGFYAKDDVIFFLARFAGLNWMDAPYTAHLSEPFEFLEMGEGQGFGLHIFLVDARTGIIKAMRLIGLSAGFSRKLKTAIEDQKKRPFNKDVYDHQIKFVFSNFTTMELVQRADARCRIG</sequence>
<evidence type="ECO:0000313" key="2">
    <source>
        <dbReference type="Proteomes" id="UP000297597"/>
    </source>
</evidence>
<comment type="caution">
    <text evidence="1">The sequence shown here is derived from an EMBL/GenBank/DDBJ whole genome shotgun (WGS) entry which is preliminary data.</text>
</comment>
<dbReference type="AlphaFoldDB" id="A0A4Y7RYE3"/>
<dbReference type="Proteomes" id="UP000297597">
    <property type="component" value="Unassembled WGS sequence"/>
</dbReference>
<dbReference type="EMBL" id="QFFZ01000002">
    <property type="protein sequence ID" value="TEB13337.1"/>
    <property type="molecule type" value="Genomic_DNA"/>
</dbReference>
<accession>A0A4Y7RYE3</accession>
<organism evidence="1 2">
    <name type="scientific">Pelotomaculum propionicicum</name>
    <dbReference type="NCBI Taxonomy" id="258475"/>
    <lineage>
        <taxon>Bacteria</taxon>
        <taxon>Bacillati</taxon>
        <taxon>Bacillota</taxon>
        <taxon>Clostridia</taxon>
        <taxon>Eubacteriales</taxon>
        <taxon>Desulfotomaculaceae</taxon>
        <taxon>Pelotomaculum</taxon>
    </lineage>
</organism>
<dbReference type="RefSeq" id="WP_134212134.1">
    <property type="nucleotide sequence ID" value="NZ_QFFZ01000002.1"/>
</dbReference>
<evidence type="ECO:0000313" key="1">
    <source>
        <dbReference type="EMBL" id="TEB13337.1"/>
    </source>
</evidence>
<reference evidence="1 2" key="1">
    <citation type="journal article" date="2018" name="Environ. Microbiol.">
        <title>Novel energy conservation strategies and behaviour of Pelotomaculum schinkii driving syntrophic propionate catabolism.</title>
        <authorList>
            <person name="Hidalgo-Ahumada C.A.P."/>
            <person name="Nobu M.K."/>
            <person name="Narihiro T."/>
            <person name="Tamaki H."/>
            <person name="Liu W.T."/>
            <person name="Kamagata Y."/>
            <person name="Stams A.J.M."/>
            <person name="Imachi H."/>
            <person name="Sousa D.Z."/>
        </authorList>
    </citation>
    <scope>NUCLEOTIDE SEQUENCE [LARGE SCALE GENOMIC DNA]</scope>
    <source>
        <strain evidence="1 2">MGP</strain>
    </source>
</reference>
<keyword evidence="2" id="KW-1185">Reference proteome</keyword>
<name>A0A4Y7RYE3_9FIRM</name>
<dbReference type="OrthoDB" id="1680199at2"/>
<proteinExistence type="predicted"/>